<accession>A0A9W6UY91</accession>
<proteinExistence type="predicted"/>
<feature type="binding site" evidence="1">
    <location>
        <begin position="382"/>
        <end position="389"/>
    </location>
    <ligand>
        <name>ATP</name>
        <dbReference type="ChEBI" id="CHEBI:30616"/>
    </ligand>
</feature>
<reference evidence="5" key="1">
    <citation type="submission" date="2023-02" db="EMBL/GenBank/DDBJ databases">
        <title>Kitasatospora phosalacinea NBRC 14627.</title>
        <authorList>
            <person name="Ichikawa N."/>
            <person name="Sato H."/>
            <person name="Tonouchi N."/>
        </authorList>
    </citation>
    <scope>NUCLEOTIDE SEQUENCE</scope>
    <source>
        <strain evidence="5">NBRC 14627</strain>
    </source>
</reference>
<keyword evidence="1" id="KW-0067">ATP-binding</keyword>
<evidence type="ECO:0000313" key="6">
    <source>
        <dbReference type="Proteomes" id="UP001165041"/>
    </source>
</evidence>
<dbReference type="InterPro" id="IPR002543">
    <property type="entry name" value="FtsK_dom"/>
</dbReference>
<feature type="region of interest" description="Disordered" evidence="2">
    <location>
        <begin position="704"/>
        <end position="741"/>
    </location>
</feature>
<name>A0A9W6UY91_9ACTN</name>
<dbReference type="InterPro" id="IPR027417">
    <property type="entry name" value="P-loop_NTPase"/>
</dbReference>
<evidence type="ECO:0000256" key="3">
    <source>
        <dbReference type="SAM" id="Phobius"/>
    </source>
</evidence>
<keyword evidence="5" id="KW-0131">Cell cycle</keyword>
<gene>
    <name evidence="5" type="ORF">Kpho02_07450</name>
</gene>
<dbReference type="SUPFAM" id="SSF52540">
    <property type="entry name" value="P-loop containing nucleoside triphosphate hydrolases"/>
    <property type="match status" value="1"/>
</dbReference>
<dbReference type="GO" id="GO:0003677">
    <property type="term" value="F:DNA binding"/>
    <property type="evidence" value="ECO:0007669"/>
    <property type="project" value="InterPro"/>
</dbReference>
<evidence type="ECO:0000256" key="2">
    <source>
        <dbReference type="SAM" id="MobiDB-lite"/>
    </source>
</evidence>
<sequence>MNHHEPPGPDDELFMLLEASMAADAEAVARGEVLDLDKARAERRPAAPTALADDGSEDGDDLPSVYVDQVPAVPLPAPVGARRPILPVWALSTSELAKQARWATGYVGHSVAYHAVRTPLYAAKLAARSPRGAARTLRFLGRWTSDAEGQPLRAAAARREDAELYLKLSRQRDNRVRLRGAVMLLGSVFGLAAAVVLLVMTSTATLLALAVGVVLALGAVGAPADEPLITRAVVKAKAPKLTSDMVVAALESLGIGAITSAKSKNSGITFPAPITRDGPGWRADVELPPGVEVTDVMERRGRLASGLRRPVGTVWPEQAKGEHPGRMILWVGDQDMAKAKMPAWPLANSGTVDLFDPVPFATDQRGNWVTATLMFISGIIGAVPRMGKTFLLRLLLLIAALDPRAELHTYDLKGTGDLDPVGNQVSHRHRAGDDEEDIEYAIADMRELREELRRRTKVIRSLPRDICPESKVTSALADNKSLRLHPIVVGVDECQVWFEHPKYGAEFEEICTDLVKRGPATGIVLLLATQRPDAKSLPTGISANAILRLCLKVMGQVENDMVLGTSSYKRGIRATTFSREDRGIAYFVGGEGADAQIVRAVFADAPMAEAIAARGRRAREQAGLLTGFAAGHADATPAAAVSYDLLADVLAVMGPDEPKLWSETVVSRLAELRPDVYGPWAALEGRAKADQLASALKPYGITTGQVWGTPPEGGKGANRRGIERTDIAKAVTERDKKRDAS</sequence>
<organism evidence="5 6">
    <name type="scientific">Kitasatospora phosalacinea</name>
    <dbReference type="NCBI Taxonomy" id="2065"/>
    <lineage>
        <taxon>Bacteria</taxon>
        <taxon>Bacillati</taxon>
        <taxon>Actinomycetota</taxon>
        <taxon>Actinomycetes</taxon>
        <taxon>Kitasatosporales</taxon>
        <taxon>Streptomycetaceae</taxon>
        <taxon>Kitasatospora</taxon>
    </lineage>
</organism>
<keyword evidence="1" id="KW-0547">Nucleotide-binding</keyword>
<feature type="domain" description="FtsK" evidence="4">
    <location>
        <begin position="355"/>
        <end position="560"/>
    </location>
</feature>
<dbReference type="Proteomes" id="UP001165041">
    <property type="component" value="Unassembled WGS sequence"/>
</dbReference>
<dbReference type="PROSITE" id="PS50901">
    <property type="entry name" value="FTSK"/>
    <property type="match status" value="1"/>
</dbReference>
<keyword evidence="3" id="KW-0812">Transmembrane</keyword>
<feature type="transmembrane region" description="Helical" evidence="3">
    <location>
        <begin position="206"/>
        <end position="224"/>
    </location>
</feature>
<keyword evidence="3" id="KW-1133">Transmembrane helix</keyword>
<comment type="caution">
    <text evidence="5">The sequence shown here is derived from an EMBL/GenBank/DDBJ whole genome shotgun (WGS) entry which is preliminary data.</text>
</comment>
<keyword evidence="3" id="KW-0472">Membrane</keyword>
<feature type="region of interest" description="Disordered" evidence="2">
    <location>
        <begin position="36"/>
        <end position="64"/>
    </location>
</feature>
<protein>
    <submittedName>
        <fullName evidence="5">Cell division protein FtsK</fullName>
    </submittedName>
</protein>
<evidence type="ECO:0000256" key="1">
    <source>
        <dbReference type="PROSITE-ProRule" id="PRU00289"/>
    </source>
</evidence>
<feature type="transmembrane region" description="Helical" evidence="3">
    <location>
        <begin position="180"/>
        <end position="200"/>
    </location>
</feature>
<evidence type="ECO:0000313" key="5">
    <source>
        <dbReference type="EMBL" id="GLW68446.1"/>
    </source>
</evidence>
<feature type="compositionally biased region" description="Basic and acidic residues" evidence="2">
    <location>
        <begin position="36"/>
        <end position="45"/>
    </location>
</feature>
<feature type="compositionally biased region" description="Basic and acidic residues" evidence="2">
    <location>
        <begin position="720"/>
        <end position="741"/>
    </location>
</feature>
<dbReference type="Gene3D" id="3.40.50.300">
    <property type="entry name" value="P-loop containing nucleotide triphosphate hydrolases"/>
    <property type="match status" value="1"/>
</dbReference>
<keyword evidence="5" id="KW-0132">Cell division</keyword>
<dbReference type="RefSeq" id="WP_435053151.1">
    <property type="nucleotide sequence ID" value="NZ_BSSA01000002.1"/>
</dbReference>
<evidence type="ECO:0000259" key="4">
    <source>
        <dbReference type="PROSITE" id="PS50901"/>
    </source>
</evidence>
<dbReference type="GO" id="GO:0005524">
    <property type="term" value="F:ATP binding"/>
    <property type="evidence" value="ECO:0007669"/>
    <property type="project" value="UniProtKB-UniRule"/>
</dbReference>
<dbReference type="AlphaFoldDB" id="A0A9W6UY91"/>
<dbReference type="GO" id="GO:0051301">
    <property type="term" value="P:cell division"/>
    <property type="evidence" value="ECO:0007669"/>
    <property type="project" value="UniProtKB-KW"/>
</dbReference>
<dbReference type="EMBL" id="BSSA01000002">
    <property type="protein sequence ID" value="GLW68446.1"/>
    <property type="molecule type" value="Genomic_DNA"/>
</dbReference>